<keyword evidence="7 12" id="KW-0067">ATP-binding</keyword>
<dbReference type="GO" id="GO:0004674">
    <property type="term" value="F:protein serine/threonine kinase activity"/>
    <property type="evidence" value="ECO:0007669"/>
    <property type="project" value="UniProtKB-EC"/>
</dbReference>
<dbReference type="InterPro" id="IPR036028">
    <property type="entry name" value="SH3-like_dom_sf"/>
</dbReference>
<evidence type="ECO:0000313" key="17">
    <source>
        <dbReference type="Proteomes" id="UP000594262"/>
    </source>
</evidence>
<keyword evidence="6" id="KW-0418">Kinase</keyword>
<evidence type="ECO:0000256" key="2">
    <source>
        <dbReference type="ARBA" id="ARBA00011903"/>
    </source>
</evidence>
<feature type="region of interest" description="Disordered" evidence="13">
    <location>
        <begin position="821"/>
        <end position="840"/>
    </location>
</feature>
<dbReference type="GO" id="GO:0005524">
    <property type="term" value="F:ATP binding"/>
    <property type="evidence" value="ECO:0007669"/>
    <property type="project" value="UniProtKB-UniRule"/>
</dbReference>
<evidence type="ECO:0000256" key="9">
    <source>
        <dbReference type="ARBA" id="ARBA00023137"/>
    </source>
</evidence>
<dbReference type="PANTHER" id="PTHR24418">
    <property type="entry name" value="TYROSINE-PROTEIN KINASE"/>
    <property type="match status" value="1"/>
</dbReference>
<evidence type="ECO:0000256" key="7">
    <source>
        <dbReference type="ARBA" id="ARBA00022840"/>
    </source>
</evidence>
<keyword evidence="17" id="KW-1185">Reference proteome</keyword>
<evidence type="ECO:0000256" key="4">
    <source>
        <dbReference type="ARBA" id="ARBA00022679"/>
    </source>
</evidence>
<feature type="domain" description="Protein kinase" evidence="15">
    <location>
        <begin position="129"/>
        <end position="395"/>
    </location>
</feature>
<evidence type="ECO:0000256" key="5">
    <source>
        <dbReference type="ARBA" id="ARBA00022741"/>
    </source>
</evidence>
<comment type="subcellular location">
    <subcellularLocation>
        <location evidence="1">Endomembrane system</location>
    </subcellularLocation>
</comment>
<dbReference type="Gene3D" id="2.30.30.40">
    <property type="entry name" value="SH3 Domains"/>
    <property type="match status" value="1"/>
</dbReference>
<dbReference type="GO" id="GO:0030182">
    <property type="term" value="P:neuron differentiation"/>
    <property type="evidence" value="ECO:0007669"/>
    <property type="project" value="UniProtKB-ARBA"/>
</dbReference>
<dbReference type="PRINTS" id="PR00109">
    <property type="entry name" value="TYRKINASE"/>
</dbReference>
<evidence type="ECO:0000256" key="8">
    <source>
        <dbReference type="ARBA" id="ARBA00023136"/>
    </source>
</evidence>
<dbReference type="GO" id="GO:0048468">
    <property type="term" value="P:cell development"/>
    <property type="evidence" value="ECO:0007669"/>
    <property type="project" value="UniProtKB-ARBA"/>
</dbReference>
<keyword evidence="9" id="KW-0829">Tyrosine-protein kinase</keyword>
<keyword evidence="4" id="KW-0808">Transferase</keyword>
<dbReference type="PROSITE" id="PS50011">
    <property type="entry name" value="PROTEIN_KINASE_DOM"/>
    <property type="match status" value="1"/>
</dbReference>
<evidence type="ECO:0000256" key="3">
    <source>
        <dbReference type="ARBA" id="ARBA00022443"/>
    </source>
</evidence>
<protein>
    <recommendedName>
        <fullName evidence="2">non-specific protein-tyrosine kinase</fullName>
        <ecNumber evidence="2">2.7.10.2</ecNumber>
    </recommendedName>
</protein>
<keyword evidence="3 11" id="KW-0728">SH3 domain</keyword>
<feature type="binding site" evidence="12">
    <location>
        <position position="161"/>
    </location>
    <ligand>
        <name>ATP</name>
        <dbReference type="ChEBI" id="CHEBI:30616"/>
    </ligand>
</feature>
<dbReference type="EnsemblMetazoa" id="CLYHEMT007655.2">
    <property type="protein sequence ID" value="CLYHEMP007655.2"/>
    <property type="gene ID" value="CLYHEMG007655"/>
</dbReference>
<evidence type="ECO:0000256" key="1">
    <source>
        <dbReference type="ARBA" id="ARBA00004308"/>
    </source>
</evidence>
<dbReference type="InterPro" id="IPR011009">
    <property type="entry name" value="Kinase-like_dom_sf"/>
</dbReference>
<dbReference type="GO" id="GO:0012505">
    <property type="term" value="C:endomembrane system"/>
    <property type="evidence" value="ECO:0007669"/>
    <property type="project" value="UniProtKB-SubCell"/>
</dbReference>
<evidence type="ECO:0000259" key="14">
    <source>
        <dbReference type="PROSITE" id="PS50002"/>
    </source>
</evidence>
<comment type="catalytic activity">
    <reaction evidence="10">
        <text>L-threonyl-[protein] + ATP = O-phospho-L-threonyl-[protein] + ADP + H(+)</text>
        <dbReference type="Rhea" id="RHEA:46608"/>
        <dbReference type="Rhea" id="RHEA-COMP:11060"/>
        <dbReference type="Rhea" id="RHEA-COMP:11605"/>
        <dbReference type="ChEBI" id="CHEBI:15378"/>
        <dbReference type="ChEBI" id="CHEBI:30013"/>
        <dbReference type="ChEBI" id="CHEBI:30616"/>
        <dbReference type="ChEBI" id="CHEBI:61977"/>
        <dbReference type="ChEBI" id="CHEBI:456216"/>
        <dbReference type="EC" id="2.7.11.1"/>
    </reaction>
</comment>
<dbReference type="InterPro" id="IPR000719">
    <property type="entry name" value="Prot_kinase_dom"/>
</dbReference>
<dbReference type="EC" id="2.7.10.2" evidence="2"/>
<dbReference type="Pfam" id="PF07714">
    <property type="entry name" value="PK_Tyr_Ser-Thr"/>
    <property type="match status" value="1"/>
</dbReference>
<dbReference type="FunFam" id="1.10.510.10:FF:001512">
    <property type="entry name" value="Receptor tyrosine-protein kinase erbB-2"/>
    <property type="match status" value="1"/>
</dbReference>
<keyword evidence="8" id="KW-0472">Membrane</keyword>
<dbReference type="SMART" id="SM00219">
    <property type="entry name" value="TyrKc"/>
    <property type="match status" value="1"/>
</dbReference>
<dbReference type="InterPro" id="IPR001452">
    <property type="entry name" value="SH3_domain"/>
</dbReference>
<dbReference type="Gene3D" id="1.10.510.10">
    <property type="entry name" value="Transferase(Phosphotransferase) domain 1"/>
    <property type="match status" value="1"/>
</dbReference>
<evidence type="ECO:0000256" key="12">
    <source>
        <dbReference type="PROSITE-ProRule" id="PRU10141"/>
    </source>
</evidence>
<organism evidence="16 17">
    <name type="scientific">Clytia hemisphaerica</name>
    <dbReference type="NCBI Taxonomy" id="252671"/>
    <lineage>
        <taxon>Eukaryota</taxon>
        <taxon>Metazoa</taxon>
        <taxon>Cnidaria</taxon>
        <taxon>Hydrozoa</taxon>
        <taxon>Hydroidolina</taxon>
        <taxon>Leptothecata</taxon>
        <taxon>Obeliida</taxon>
        <taxon>Clytiidae</taxon>
        <taxon>Clytia</taxon>
    </lineage>
</organism>
<evidence type="ECO:0000259" key="15">
    <source>
        <dbReference type="PROSITE" id="PS50011"/>
    </source>
</evidence>
<dbReference type="Proteomes" id="UP000594262">
    <property type="component" value="Unplaced"/>
</dbReference>
<feature type="domain" description="SH3" evidence="14">
    <location>
        <begin position="394"/>
        <end position="457"/>
    </location>
</feature>
<dbReference type="OrthoDB" id="635774at2759"/>
<dbReference type="SUPFAM" id="SSF50044">
    <property type="entry name" value="SH3-domain"/>
    <property type="match status" value="1"/>
</dbReference>
<dbReference type="GO" id="GO:0050793">
    <property type="term" value="P:regulation of developmental process"/>
    <property type="evidence" value="ECO:0007669"/>
    <property type="project" value="UniProtKB-ARBA"/>
</dbReference>
<feature type="region of interest" description="Disordered" evidence="13">
    <location>
        <begin position="614"/>
        <end position="637"/>
    </location>
</feature>
<feature type="region of interest" description="Disordered" evidence="13">
    <location>
        <begin position="782"/>
        <end position="810"/>
    </location>
</feature>
<dbReference type="GeneID" id="136802747"/>
<dbReference type="InterPro" id="IPR050198">
    <property type="entry name" value="Non-receptor_tyrosine_kinases"/>
</dbReference>
<dbReference type="InterPro" id="IPR055175">
    <property type="entry name" value="ACK/TNK-like_SAM"/>
</dbReference>
<dbReference type="Pfam" id="PF22931">
    <property type="entry name" value="SAM_TNK"/>
    <property type="match status" value="1"/>
</dbReference>
<evidence type="ECO:0000313" key="16">
    <source>
        <dbReference type="EnsemblMetazoa" id="CLYHEMP007655.2"/>
    </source>
</evidence>
<name>A0A7M5WKM3_9CNID</name>
<reference evidence="16" key="1">
    <citation type="submission" date="2021-01" db="UniProtKB">
        <authorList>
            <consortium name="EnsemblMetazoa"/>
        </authorList>
    </citation>
    <scope>IDENTIFICATION</scope>
</reference>
<evidence type="ECO:0000256" key="6">
    <source>
        <dbReference type="ARBA" id="ARBA00022777"/>
    </source>
</evidence>
<feature type="compositionally biased region" description="Polar residues" evidence="13">
    <location>
        <begin position="656"/>
        <end position="677"/>
    </location>
</feature>
<dbReference type="RefSeq" id="XP_066915606.1">
    <property type="nucleotide sequence ID" value="XM_067059505.1"/>
</dbReference>
<dbReference type="PROSITE" id="PS50002">
    <property type="entry name" value="SH3"/>
    <property type="match status" value="1"/>
</dbReference>
<sequence>MSLSSEQQQLQDFLNKIQLIQFYEIISNKLHITRLEHFEYATESDFTCIGMSMPEIRRLFDSLKKNKKKFFLTKLKKSFRLSSSSNNLQDVSLQDNATQSIQNTNIPSVPEDQKSPRQEAKCLIQEKDIRFLEVIGKGAFGSVRSAEWITVDNEKIFVAVKCIRRTTGNGITDIQNEVVKEASAMSCLNHPNLIRLFGVLISTPMMLVTELAPLGTLLKRLRQERHKFQISILSSFLVQISAGMKYLERNKIVHRDLAARNILLVSYEKIKIGDFGLARPLDDDVEHYVMHPDGLIPFAWCAPECLKYKRFSHASDVWAFGITAYEIFTYGAEPWAGLNGGQILEKIEEPNNERLSCPEHCPREIYSTLYACCWNYREGERSNFQNLEKRLLETLPIEVRAITNSTTGTLTDGLHFIAGDIVTVFNLDSADGIWKGQNRRTGQVGFILSQNVDIHAGIISGAANVGQDEGVRRCSLNRRLSVPAEGFVNKLWTSSQWLTETDSTGSELRSTTPKDVSFECTNSFGSGYGGGMSSIEGGYCEDCLSQSSIDSGCLCRCSTYSSDSSTHRCNTADLNAQTSTIGIPQLTKPITIPGRARHRSRGYNITNRGRCSSCSSSNRHSVFSDTLDRDESPSFSSNSPVCLDLVNKTMSSLKLQDSGISNKSKLSTSEGTKSSKTMTERRRSLPDLANPRKRSLLRRSLRFRKKKEELTSKELTVSAPIPNTESSAKFYIPGQDAMIPGGTANSSLESKLQCNLYDLVPIRDHSKTKVLEDLAVVDNRDLESRYDTPPPPKAINSNTHNLLGNGPTNVEDSQIYENVQELKSPSPVAPPRRKKRNSIASKRYSMIELGSDSSKYTDMSSIVNVSPNARQCIILDQKNYDILKSL</sequence>
<dbReference type="SUPFAM" id="SSF56112">
    <property type="entry name" value="Protein kinase-like (PK-like)"/>
    <property type="match status" value="1"/>
</dbReference>
<proteinExistence type="predicted"/>
<dbReference type="PROSITE" id="PS00109">
    <property type="entry name" value="PROTEIN_KINASE_TYR"/>
    <property type="match status" value="1"/>
</dbReference>
<dbReference type="InterPro" id="IPR017441">
    <property type="entry name" value="Protein_kinase_ATP_BS"/>
</dbReference>
<feature type="region of interest" description="Disordered" evidence="13">
    <location>
        <begin position="656"/>
        <end position="694"/>
    </location>
</feature>
<dbReference type="InterPro" id="IPR001245">
    <property type="entry name" value="Ser-Thr/Tyr_kinase_cat_dom"/>
</dbReference>
<feature type="compositionally biased region" description="Polar residues" evidence="13">
    <location>
        <begin position="795"/>
        <end position="810"/>
    </location>
</feature>
<dbReference type="GO" id="GO:0004715">
    <property type="term" value="F:non-membrane spanning protein tyrosine kinase activity"/>
    <property type="evidence" value="ECO:0007669"/>
    <property type="project" value="UniProtKB-EC"/>
</dbReference>
<evidence type="ECO:0000256" key="13">
    <source>
        <dbReference type="SAM" id="MobiDB-lite"/>
    </source>
</evidence>
<accession>A0A7M5WKM3</accession>
<evidence type="ECO:0000256" key="11">
    <source>
        <dbReference type="PROSITE-ProRule" id="PRU00192"/>
    </source>
</evidence>
<dbReference type="PROSITE" id="PS00107">
    <property type="entry name" value="PROTEIN_KINASE_ATP"/>
    <property type="match status" value="1"/>
</dbReference>
<dbReference type="Gene3D" id="3.30.200.20">
    <property type="entry name" value="Phosphorylase Kinase, domain 1"/>
    <property type="match status" value="1"/>
</dbReference>
<evidence type="ECO:0000256" key="10">
    <source>
        <dbReference type="ARBA" id="ARBA00047899"/>
    </source>
</evidence>
<keyword evidence="5 12" id="KW-0547">Nucleotide-binding</keyword>
<dbReference type="InterPro" id="IPR020635">
    <property type="entry name" value="Tyr_kinase_cat_dom"/>
</dbReference>
<dbReference type="AlphaFoldDB" id="A0A7M5WKM3"/>
<dbReference type="InterPro" id="IPR008266">
    <property type="entry name" value="Tyr_kinase_AS"/>
</dbReference>